<gene>
    <name evidence="2" type="ORF">ABVK25_003511</name>
</gene>
<keyword evidence="3" id="KW-1185">Reference proteome</keyword>
<protein>
    <submittedName>
        <fullName evidence="2">Uncharacterized protein</fullName>
    </submittedName>
</protein>
<feature type="region of interest" description="Disordered" evidence="1">
    <location>
        <begin position="93"/>
        <end position="116"/>
    </location>
</feature>
<name>A0ABR4BF59_9LECA</name>
<evidence type="ECO:0000313" key="2">
    <source>
        <dbReference type="EMBL" id="KAL2056487.1"/>
    </source>
</evidence>
<dbReference type="Proteomes" id="UP001590951">
    <property type="component" value="Unassembled WGS sequence"/>
</dbReference>
<evidence type="ECO:0000313" key="3">
    <source>
        <dbReference type="Proteomes" id="UP001590951"/>
    </source>
</evidence>
<reference evidence="2 3" key="1">
    <citation type="submission" date="2024-09" db="EMBL/GenBank/DDBJ databases">
        <title>Rethinking Asexuality: The Enigmatic Case of Functional Sexual Genes in Lepraria (Stereocaulaceae).</title>
        <authorList>
            <person name="Doellman M."/>
            <person name="Sun Y."/>
            <person name="Barcenas-Pena A."/>
            <person name="Lumbsch H.T."/>
            <person name="Grewe F."/>
        </authorList>
    </citation>
    <scope>NUCLEOTIDE SEQUENCE [LARGE SCALE GENOMIC DNA]</scope>
    <source>
        <strain evidence="2 3">Grewe 0041</strain>
    </source>
</reference>
<comment type="caution">
    <text evidence="2">The sequence shown here is derived from an EMBL/GenBank/DDBJ whole genome shotgun (WGS) entry which is preliminary data.</text>
</comment>
<proteinExistence type="predicted"/>
<accession>A0ABR4BF59</accession>
<sequence>MYDLLMPRSRGYIVIPALTAWKALMDDSDQDQYFDAIMETHRLAPHLEGQAVIIKDIQAVSSCPSQSAYERGPGPADAKPQYNTPLFRRFQPKAVPEAPIPIPTPKSTHNHTEAED</sequence>
<evidence type="ECO:0000256" key="1">
    <source>
        <dbReference type="SAM" id="MobiDB-lite"/>
    </source>
</evidence>
<dbReference type="EMBL" id="JBHFEH010000008">
    <property type="protein sequence ID" value="KAL2056487.1"/>
    <property type="molecule type" value="Genomic_DNA"/>
</dbReference>
<organism evidence="2 3">
    <name type="scientific">Lepraria finkii</name>
    <dbReference type="NCBI Taxonomy" id="1340010"/>
    <lineage>
        <taxon>Eukaryota</taxon>
        <taxon>Fungi</taxon>
        <taxon>Dikarya</taxon>
        <taxon>Ascomycota</taxon>
        <taxon>Pezizomycotina</taxon>
        <taxon>Lecanoromycetes</taxon>
        <taxon>OSLEUM clade</taxon>
        <taxon>Lecanoromycetidae</taxon>
        <taxon>Lecanorales</taxon>
        <taxon>Lecanorineae</taxon>
        <taxon>Stereocaulaceae</taxon>
        <taxon>Lepraria</taxon>
    </lineage>
</organism>